<reference evidence="3 4" key="1">
    <citation type="submission" date="2023-07" db="EMBL/GenBank/DDBJ databases">
        <title>Sorghum-associated microbial communities from plants grown in Nebraska, USA.</title>
        <authorList>
            <person name="Schachtman D."/>
        </authorList>
    </citation>
    <scope>NUCLEOTIDE SEQUENCE [LARGE SCALE GENOMIC DNA]</scope>
    <source>
        <strain evidence="3 4">CC523</strain>
    </source>
</reference>
<accession>A0ABT9TGD6</accession>
<dbReference type="InterPro" id="IPR018929">
    <property type="entry name" value="DUF2510"/>
</dbReference>
<keyword evidence="1" id="KW-1133">Transmembrane helix</keyword>
<dbReference type="Proteomes" id="UP001244563">
    <property type="component" value="Unassembled WGS sequence"/>
</dbReference>
<dbReference type="EMBL" id="JAUSSW010000001">
    <property type="protein sequence ID" value="MDQ0100674.1"/>
    <property type="molecule type" value="Genomic_DNA"/>
</dbReference>
<proteinExistence type="predicted"/>
<gene>
    <name evidence="3" type="ORF">J2T10_000293</name>
</gene>
<organism evidence="3 4">
    <name type="scientific">Paenarthrobacter nicotinovorans</name>
    <name type="common">Arthrobacter nicotinovorans</name>
    <dbReference type="NCBI Taxonomy" id="29320"/>
    <lineage>
        <taxon>Bacteria</taxon>
        <taxon>Bacillati</taxon>
        <taxon>Actinomycetota</taxon>
        <taxon>Actinomycetes</taxon>
        <taxon>Micrococcales</taxon>
        <taxon>Micrococcaceae</taxon>
        <taxon>Paenarthrobacter</taxon>
    </lineage>
</organism>
<evidence type="ECO:0000256" key="1">
    <source>
        <dbReference type="SAM" id="Phobius"/>
    </source>
</evidence>
<comment type="caution">
    <text evidence="3">The sequence shown here is derived from an EMBL/GenBank/DDBJ whole genome shotgun (WGS) entry which is preliminary data.</text>
</comment>
<name>A0ABT9TGD6_PAENI</name>
<keyword evidence="4" id="KW-1185">Reference proteome</keyword>
<sequence length="120" mass="13501">MTAAPGWYPDPADPRCLRWWNGTGWTDRVGPPAFQPTPTQRPLLGKDQGVENPFIWVIACLPFGVGAMMLTWSVEVRPYINSNGYASIDPGYVFSNRSLSCRLCSQNWATQPDRPHPHTR</sequence>
<feature type="domain" description="DUF2510" evidence="2">
    <location>
        <begin position="5"/>
        <end position="35"/>
    </location>
</feature>
<evidence type="ECO:0000313" key="4">
    <source>
        <dbReference type="Proteomes" id="UP001244563"/>
    </source>
</evidence>
<evidence type="ECO:0000259" key="2">
    <source>
        <dbReference type="Pfam" id="PF10708"/>
    </source>
</evidence>
<dbReference type="Pfam" id="PF10708">
    <property type="entry name" value="DUF2510"/>
    <property type="match status" value="1"/>
</dbReference>
<keyword evidence="1" id="KW-0472">Membrane</keyword>
<evidence type="ECO:0000313" key="3">
    <source>
        <dbReference type="EMBL" id="MDQ0100674.1"/>
    </source>
</evidence>
<feature type="transmembrane region" description="Helical" evidence="1">
    <location>
        <begin position="54"/>
        <end position="74"/>
    </location>
</feature>
<protein>
    <recommendedName>
        <fullName evidence="2">DUF2510 domain-containing protein</fullName>
    </recommendedName>
</protein>
<keyword evidence="1" id="KW-0812">Transmembrane</keyword>